<gene>
    <name evidence="1" type="ORF">ABG768_011796</name>
</gene>
<accession>A0AAW1Z809</accession>
<name>A0AAW1Z809_CULAL</name>
<comment type="caution">
    <text evidence="1">The sequence shown here is derived from an EMBL/GenBank/DDBJ whole genome shotgun (WGS) entry which is preliminary data.</text>
</comment>
<dbReference type="Proteomes" id="UP001479290">
    <property type="component" value="Unassembled WGS sequence"/>
</dbReference>
<evidence type="ECO:0000313" key="2">
    <source>
        <dbReference type="Proteomes" id="UP001479290"/>
    </source>
</evidence>
<protein>
    <submittedName>
        <fullName evidence="1">Uncharacterized protein</fullName>
    </submittedName>
</protein>
<keyword evidence="2" id="KW-1185">Reference proteome</keyword>
<dbReference type="AlphaFoldDB" id="A0AAW1Z809"/>
<reference evidence="1 2" key="1">
    <citation type="submission" date="2024-05" db="EMBL/GenBank/DDBJ databases">
        <title>A high-quality chromosomal-level genome assembly of Topmouth culter (Culter alburnus).</title>
        <authorList>
            <person name="Zhao H."/>
        </authorList>
    </citation>
    <scope>NUCLEOTIDE SEQUENCE [LARGE SCALE GENOMIC DNA]</scope>
    <source>
        <strain evidence="1">CATC2023</strain>
        <tissue evidence="1">Muscle</tissue>
    </source>
</reference>
<proteinExistence type="predicted"/>
<dbReference type="EMBL" id="JAWDJR010000019">
    <property type="protein sequence ID" value="KAK9957556.1"/>
    <property type="molecule type" value="Genomic_DNA"/>
</dbReference>
<sequence length="110" mass="12354">MHLLPVCSSLLAEVRPRQLFFGRFDIESVSEPVVRRPSDHSDWLLIGYCNLLVRKGISSYADAERTCYLAVDPGSSESSSPSVEDLTLLSLWYQREKTIHPAACWRGQAA</sequence>
<evidence type="ECO:0000313" key="1">
    <source>
        <dbReference type="EMBL" id="KAK9957556.1"/>
    </source>
</evidence>
<organism evidence="1 2">
    <name type="scientific">Culter alburnus</name>
    <name type="common">Topmouth culter</name>
    <dbReference type="NCBI Taxonomy" id="194366"/>
    <lineage>
        <taxon>Eukaryota</taxon>
        <taxon>Metazoa</taxon>
        <taxon>Chordata</taxon>
        <taxon>Craniata</taxon>
        <taxon>Vertebrata</taxon>
        <taxon>Euteleostomi</taxon>
        <taxon>Actinopterygii</taxon>
        <taxon>Neopterygii</taxon>
        <taxon>Teleostei</taxon>
        <taxon>Ostariophysi</taxon>
        <taxon>Cypriniformes</taxon>
        <taxon>Xenocyprididae</taxon>
        <taxon>Xenocypridinae</taxon>
        <taxon>Culter</taxon>
    </lineage>
</organism>